<keyword evidence="1" id="KW-1133">Transmembrane helix</keyword>
<accession>A0A0F8WG57</accession>
<protein>
    <submittedName>
        <fullName evidence="2">Uncharacterized protein</fullName>
    </submittedName>
</protein>
<proteinExistence type="predicted"/>
<reference evidence="2" key="1">
    <citation type="journal article" date="2015" name="Nature">
        <title>Complex archaea that bridge the gap between prokaryotes and eukaryotes.</title>
        <authorList>
            <person name="Spang A."/>
            <person name="Saw J.H."/>
            <person name="Jorgensen S.L."/>
            <person name="Zaremba-Niedzwiedzka K."/>
            <person name="Martijn J."/>
            <person name="Lind A.E."/>
            <person name="van Eijk R."/>
            <person name="Schleper C."/>
            <person name="Guy L."/>
            <person name="Ettema T.J."/>
        </authorList>
    </citation>
    <scope>NUCLEOTIDE SEQUENCE</scope>
</reference>
<gene>
    <name evidence="2" type="ORF">LCGC14_3073200</name>
</gene>
<comment type="caution">
    <text evidence="2">The sequence shown here is derived from an EMBL/GenBank/DDBJ whole genome shotgun (WGS) entry which is preliminary data.</text>
</comment>
<keyword evidence="1" id="KW-0812">Transmembrane</keyword>
<sequence length="122" mass="13785">MDIQDTPDFDGKIVEAWVDDSSTTIFESPHFQPYAGRLFLTGRSPKDDSWDSGLSYGIAWDKVVSYRIYENSEDRKQRFAHFRKSTARTAKRQALMILLYLLMSALGAAIALLVLAACGLFK</sequence>
<dbReference type="AlphaFoldDB" id="A0A0F8WG57"/>
<feature type="transmembrane region" description="Helical" evidence="1">
    <location>
        <begin position="94"/>
        <end position="117"/>
    </location>
</feature>
<evidence type="ECO:0000313" key="2">
    <source>
        <dbReference type="EMBL" id="KKK55573.1"/>
    </source>
</evidence>
<organism evidence="2">
    <name type="scientific">marine sediment metagenome</name>
    <dbReference type="NCBI Taxonomy" id="412755"/>
    <lineage>
        <taxon>unclassified sequences</taxon>
        <taxon>metagenomes</taxon>
        <taxon>ecological metagenomes</taxon>
    </lineage>
</organism>
<dbReference type="EMBL" id="LAZR01065424">
    <property type="protein sequence ID" value="KKK55573.1"/>
    <property type="molecule type" value="Genomic_DNA"/>
</dbReference>
<keyword evidence="1" id="KW-0472">Membrane</keyword>
<name>A0A0F8WG57_9ZZZZ</name>
<evidence type="ECO:0000256" key="1">
    <source>
        <dbReference type="SAM" id="Phobius"/>
    </source>
</evidence>